<sequence length="168" mass="19223">MEKRIYLEKYTTMDFDNYYKLVSDENVMAMITERAIPLEEARNNYDLLLSNNELHQSFGNFKVIEASTNKFMGSAALRVKEKNATEAEIGYMFLPVYWGKGFGSEVAKLLIEKAKQDIQIIKLTAIIDPNNTASRKILINNGFISEKVCEIDGLPGEILSMKFRKDLH</sequence>
<reference evidence="2" key="1">
    <citation type="submission" date="2019-08" db="EMBL/GenBank/DDBJ databases">
        <authorList>
            <person name="Kucharzyk K."/>
            <person name="Murdoch R.W."/>
            <person name="Higgins S."/>
            <person name="Loffler F."/>
        </authorList>
    </citation>
    <scope>NUCLEOTIDE SEQUENCE</scope>
</reference>
<dbReference type="PANTHER" id="PTHR43792">
    <property type="entry name" value="GNAT FAMILY, PUTATIVE (AFU_ORTHOLOGUE AFUA_3G00765)-RELATED-RELATED"/>
    <property type="match status" value="1"/>
</dbReference>
<dbReference type="InterPro" id="IPR016181">
    <property type="entry name" value="Acyl_CoA_acyltransferase"/>
</dbReference>
<dbReference type="GO" id="GO:0016747">
    <property type="term" value="F:acyltransferase activity, transferring groups other than amino-acyl groups"/>
    <property type="evidence" value="ECO:0007669"/>
    <property type="project" value="InterPro"/>
</dbReference>
<dbReference type="AlphaFoldDB" id="A0A645B374"/>
<evidence type="ECO:0000259" key="1">
    <source>
        <dbReference type="PROSITE" id="PS51186"/>
    </source>
</evidence>
<organism evidence="2">
    <name type="scientific">bioreactor metagenome</name>
    <dbReference type="NCBI Taxonomy" id="1076179"/>
    <lineage>
        <taxon>unclassified sequences</taxon>
        <taxon>metagenomes</taxon>
        <taxon>ecological metagenomes</taxon>
    </lineage>
</organism>
<dbReference type="Pfam" id="PF13302">
    <property type="entry name" value="Acetyltransf_3"/>
    <property type="match status" value="1"/>
</dbReference>
<evidence type="ECO:0000313" key="2">
    <source>
        <dbReference type="EMBL" id="MPM59879.1"/>
    </source>
</evidence>
<dbReference type="CDD" id="cd04301">
    <property type="entry name" value="NAT_SF"/>
    <property type="match status" value="1"/>
</dbReference>
<name>A0A645B374_9ZZZZ</name>
<dbReference type="InterPro" id="IPR000182">
    <property type="entry name" value="GNAT_dom"/>
</dbReference>
<dbReference type="PROSITE" id="PS51186">
    <property type="entry name" value="GNAT"/>
    <property type="match status" value="1"/>
</dbReference>
<dbReference type="Gene3D" id="3.40.630.30">
    <property type="match status" value="1"/>
</dbReference>
<dbReference type="EMBL" id="VSSQ01017501">
    <property type="protein sequence ID" value="MPM59879.1"/>
    <property type="molecule type" value="Genomic_DNA"/>
</dbReference>
<dbReference type="PANTHER" id="PTHR43792:SF1">
    <property type="entry name" value="N-ACETYLTRANSFERASE DOMAIN-CONTAINING PROTEIN"/>
    <property type="match status" value="1"/>
</dbReference>
<protein>
    <recommendedName>
        <fullName evidence="1">N-acetyltransferase domain-containing protein</fullName>
    </recommendedName>
</protein>
<feature type="domain" description="N-acetyltransferase" evidence="1">
    <location>
        <begin position="5"/>
        <end position="166"/>
    </location>
</feature>
<proteinExistence type="predicted"/>
<comment type="caution">
    <text evidence="2">The sequence shown here is derived from an EMBL/GenBank/DDBJ whole genome shotgun (WGS) entry which is preliminary data.</text>
</comment>
<accession>A0A645B374</accession>
<gene>
    <name evidence="2" type="ORF">SDC9_106725</name>
</gene>
<dbReference type="SUPFAM" id="SSF55729">
    <property type="entry name" value="Acyl-CoA N-acyltransferases (Nat)"/>
    <property type="match status" value="1"/>
</dbReference>
<dbReference type="InterPro" id="IPR051531">
    <property type="entry name" value="N-acetyltransferase"/>
</dbReference>